<sequence>MWKDIEHILDQQQGPWCVIRDFDNIVKTQDRVGDKMVTEAEYVDFNVMLDKTGLCEMDNKGRPMYVMWEKLKRLQGIMRTLSKPLQHLKKNILETRNALHKVQPDLSNDRMNDIKNHAKGMHMLQRDDGTKITTHSEISDDVLEYYGGLMGKADSNLIHIDVEAMRNGTQLSMEKRESLIGHVSEH</sequence>
<comment type="caution">
    <text evidence="1">The sequence shown here is derived from an EMBL/GenBank/DDBJ whole genome shotgun (WGS) entry which is preliminary data.</text>
</comment>
<gene>
    <name evidence="1" type="ORF">KIW84_030764</name>
</gene>
<dbReference type="AlphaFoldDB" id="A0A9D5AZE3"/>
<dbReference type="Gramene" id="Psat03G0076400-T1">
    <property type="protein sequence ID" value="KAI5424701.1"/>
    <property type="gene ID" value="KIW84_030764"/>
</dbReference>
<name>A0A9D5AZE3_PEA</name>
<dbReference type="Proteomes" id="UP001058974">
    <property type="component" value="Chromosome 3"/>
</dbReference>
<evidence type="ECO:0000313" key="1">
    <source>
        <dbReference type="EMBL" id="KAI5424701.1"/>
    </source>
</evidence>
<organism evidence="1 2">
    <name type="scientific">Pisum sativum</name>
    <name type="common">Garden pea</name>
    <name type="synonym">Lathyrus oleraceus</name>
    <dbReference type="NCBI Taxonomy" id="3888"/>
    <lineage>
        <taxon>Eukaryota</taxon>
        <taxon>Viridiplantae</taxon>
        <taxon>Streptophyta</taxon>
        <taxon>Embryophyta</taxon>
        <taxon>Tracheophyta</taxon>
        <taxon>Spermatophyta</taxon>
        <taxon>Magnoliopsida</taxon>
        <taxon>eudicotyledons</taxon>
        <taxon>Gunneridae</taxon>
        <taxon>Pentapetalae</taxon>
        <taxon>rosids</taxon>
        <taxon>fabids</taxon>
        <taxon>Fabales</taxon>
        <taxon>Fabaceae</taxon>
        <taxon>Papilionoideae</taxon>
        <taxon>50 kb inversion clade</taxon>
        <taxon>NPAAA clade</taxon>
        <taxon>Hologalegina</taxon>
        <taxon>IRL clade</taxon>
        <taxon>Fabeae</taxon>
        <taxon>Lathyrus</taxon>
    </lineage>
</organism>
<protein>
    <submittedName>
        <fullName evidence="1">Uncharacterized protein</fullName>
    </submittedName>
</protein>
<accession>A0A9D5AZE3</accession>
<dbReference type="EMBL" id="JAMSHJ010000003">
    <property type="protein sequence ID" value="KAI5424701.1"/>
    <property type="molecule type" value="Genomic_DNA"/>
</dbReference>
<proteinExistence type="predicted"/>
<evidence type="ECO:0000313" key="2">
    <source>
        <dbReference type="Proteomes" id="UP001058974"/>
    </source>
</evidence>
<reference evidence="1 2" key="1">
    <citation type="journal article" date="2022" name="Nat. Genet.">
        <title>Improved pea reference genome and pan-genome highlight genomic features and evolutionary characteristics.</title>
        <authorList>
            <person name="Yang T."/>
            <person name="Liu R."/>
            <person name="Luo Y."/>
            <person name="Hu S."/>
            <person name="Wang D."/>
            <person name="Wang C."/>
            <person name="Pandey M.K."/>
            <person name="Ge S."/>
            <person name="Xu Q."/>
            <person name="Li N."/>
            <person name="Li G."/>
            <person name="Huang Y."/>
            <person name="Saxena R.K."/>
            <person name="Ji Y."/>
            <person name="Li M."/>
            <person name="Yan X."/>
            <person name="He Y."/>
            <person name="Liu Y."/>
            <person name="Wang X."/>
            <person name="Xiang C."/>
            <person name="Varshney R.K."/>
            <person name="Ding H."/>
            <person name="Gao S."/>
            <person name="Zong X."/>
        </authorList>
    </citation>
    <scope>NUCLEOTIDE SEQUENCE [LARGE SCALE GENOMIC DNA]</scope>
    <source>
        <strain evidence="1 2">cv. Zhongwan 6</strain>
    </source>
</reference>
<keyword evidence="2" id="KW-1185">Reference proteome</keyword>